<organism evidence="1 2">
    <name type="scientific">Hoyosella subflava (strain DSM 45089 / JCM 17490 / NBRC 109087 / DQS3-9A1)</name>
    <name type="common">Amycolicicoccus subflavus</name>
    <dbReference type="NCBI Taxonomy" id="443218"/>
    <lineage>
        <taxon>Bacteria</taxon>
        <taxon>Bacillati</taxon>
        <taxon>Actinomycetota</taxon>
        <taxon>Actinomycetes</taxon>
        <taxon>Mycobacteriales</taxon>
        <taxon>Hoyosellaceae</taxon>
        <taxon>Hoyosella</taxon>
    </lineage>
</organism>
<keyword evidence="2" id="KW-1185">Reference proteome</keyword>
<dbReference type="InterPro" id="IPR001753">
    <property type="entry name" value="Enoyl-CoA_hydra/iso"/>
</dbReference>
<accession>F6EPA1</accession>
<gene>
    <name evidence="1" type="ordered locus">AS9A_3320</name>
</gene>
<protein>
    <submittedName>
        <fullName evidence="1">Putative enoyl-CoA hydratase/isomerase family protein</fullName>
    </submittedName>
</protein>
<dbReference type="PANTHER" id="PTHR11941">
    <property type="entry name" value="ENOYL-COA HYDRATASE-RELATED"/>
    <property type="match status" value="1"/>
</dbReference>
<evidence type="ECO:0000313" key="2">
    <source>
        <dbReference type="Proteomes" id="UP000009235"/>
    </source>
</evidence>
<reference evidence="1 2" key="1">
    <citation type="journal article" date="2011" name="J. Bacteriol.">
        <title>Complete genome sequence of Amycolicicoccus subflavus DQS3-9A1T, an actinomycete isolated from crude oil-polluted soil.</title>
        <authorList>
            <person name="Cai M."/>
            <person name="Chen W.M."/>
            <person name="Nie Y."/>
            <person name="Chi C.Q."/>
            <person name="Wang Y.N."/>
            <person name="Tang Y.Q."/>
            <person name="Li G.Y."/>
            <person name="Wu X.L."/>
        </authorList>
    </citation>
    <scope>NUCLEOTIDE SEQUENCE [LARGE SCALE GENOMIC DNA]</scope>
    <source>
        <strain evidence="2">DSM 45089 / DQS3-9A1</strain>
    </source>
</reference>
<dbReference type="EMBL" id="CP002786">
    <property type="protein sequence ID" value="AEF41762.1"/>
    <property type="molecule type" value="Genomic_DNA"/>
</dbReference>
<name>F6EPA1_HOYSD</name>
<dbReference type="eggNOG" id="COG1024">
    <property type="taxonomic scope" value="Bacteria"/>
</dbReference>
<dbReference type="InterPro" id="IPR029045">
    <property type="entry name" value="ClpP/crotonase-like_dom_sf"/>
</dbReference>
<dbReference type="CDD" id="cd06558">
    <property type="entry name" value="crotonase-like"/>
    <property type="match status" value="1"/>
</dbReference>
<evidence type="ECO:0000313" key="1">
    <source>
        <dbReference type="EMBL" id="AEF41762.1"/>
    </source>
</evidence>
<dbReference type="KEGG" id="asd:AS9A_3320"/>
<sequence>MGDDSRGIDGKESVVVHLTSEFTASGARFAVVTIDNPPLNLFSRPVFAQMIEHLESLRADPPRAVLIEAAGKVVSGGVDVQVFEGLDATAGSELWEELFGRIIHPIEELPCPVVFAAHGLTLTAAFEIALACDLIVASPGAKFGLVETVVGLTPSMGGPQRLAERAGSGRARELVMTADLYPADTLLAWGVVNKVEDDVATAARTLAEKLADGPTRAHRATKRIVAAWRSGGVQHADALTPDISGELFETEDLRAAVQSFLTQGPGKASFSGR</sequence>
<proteinExistence type="predicted"/>
<dbReference type="HOGENOM" id="CLU_009834_7_2_11"/>
<dbReference type="PANTHER" id="PTHR11941:SF54">
    <property type="entry name" value="ENOYL-COA HYDRATASE, MITOCHONDRIAL"/>
    <property type="match status" value="1"/>
</dbReference>
<dbReference type="Gene3D" id="3.90.226.10">
    <property type="entry name" value="2-enoyl-CoA Hydratase, Chain A, domain 1"/>
    <property type="match status" value="1"/>
</dbReference>
<dbReference type="GO" id="GO:0016853">
    <property type="term" value="F:isomerase activity"/>
    <property type="evidence" value="ECO:0007669"/>
    <property type="project" value="UniProtKB-KW"/>
</dbReference>
<dbReference type="GO" id="GO:0006635">
    <property type="term" value="P:fatty acid beta-oxidation"/>
    <property type="evidence" value="ECO:0007669"/>
    <property type="project" value="TreeGrafter"/>
</dbReference>
<dbReference type="Proteomes" id="UP000009235">
    <property type="component" value="Chromosome"/>
</dbReference>
<keyword evidence="1" id="KW-0413">Isomerase</keyword>
<dbReference type="STRING" id="443218.AS9A_3320"/>
<dbReference type="AlphaFoldDB" id="F6EPA1"/>
<dbReference type="Pfam" id="PF00378">
    <property type="entry name" value="ECH_1"/>
    <property type="match status" value="1"/>
</dbReference>
<dbReference type="SUPFAM" id="SSF52096">
    <property type="entry name" value="ClpP/crotonase"/>
    <property type="match status" value="1"/>
</dbReference>